<gene>
    <name evidence="5" type="ORF">MSHOH_0963</name>
</gene>
<keyword evidence="6" id="KW-1185">Reference proteome</keyword>
<keyword evidence="2" id="KW-0680">Restriction system</keyword>
<evidence type="ECO:0000256" key="1">
    <source>
        <dbReference type="ARBA" id="ARBA00010923"/>
    </source>
</evidence>
<evidence type="ECO:0000313" key="5">
    <source>
        <dbReference type="EMBL" id="AKB77446.1"/>
    </source>
</evidence>
<dbReference type="RefSeq" id="WP_052730721.1">
    <property type="nucleotide sequence ID" value="NZ_CP009516.1"/>
</dbReference>
<organism evidence="5 6">
    <name type="scientific">Methanosarcina horonobensis HB-1 = JCM 15518</name>
    <dbReference type="NCBI Taxonomy" id="1434110"/>
    <lineage>
        <taxon>Archaea</taxon>
        <taxon>Methanobacteriati</taxon>
        <taxon>Methanobacteriota</taxon>
        <taxon>Stenosarchaea group</taxon>
        <taxon>Methanomicrobia</taxon>
        <taxon>Methanosarcinales</taxon>
        <taxon>Methanosarcinaceae</taxon>
        <taxon>Methanosarcina</taxon>
    </lineage>
</organism>
<sequence length="381" mass="43461">MKVDRELPDGWEWTKIGDIINTISSGKKNLKTDGYEDVGDLPIIDQGQTLIAGYTNDKTHCVGCDLPVIIFGDHTKIAKYIDFPFAVGADGTKILTTSRLDIDLKYLYYMIRSIKYPYEGYARFFKYLKEAIVPVPPFKVQHKIVEILDSIEEIKCLQADANSISNQIIQSAFLEMFGDPVINPRGWSTEKLEKLCLNIFGGGTPSKSISEYYEGKIPWVTPKDMKQDFILDSIDHISEKAIKESSTKLIPPNSLLMVIRSGILKTKLPVAINVCEVTMNQDMKAFVFDDKLTNSQFMLHFFKIYQRYLLNRVRSVTADNLEFSQIKNIDVILPPIELQQKFADFARFIEEIKCSQKNSTVIVNEMYNQILDKAFKGELVC</sequence>
<dbReference type="KEGG" id="mhor:MSHOH_0963"/>
<feature type="domain" description="Type I restriction modification DNA specificity" evidence="4">
    <location>
        <begin position="8"/>
        <end position="153"/>
    </location>
</feature>
<keyword evidence="3" id="KW-0238">DNA-binding</keyword>
<dbReference type="GeneID" id="24830124"/>
<dbReference type="HOGENOM" id="CLU_021095_10_1_2"/>
<comment type="similarity">
    <text evidence="1">Belongs to the type-I restriction system S methylase family.</text>
</comment>
<dbReference type="GO" id="GO:0009307">
    <property type="term" value="P:DNA restriction-modification system"/>
    <property type="evidence" value="ECO:0007669"/>
    <property type="project" value="UniProtKB-KW"/>
</dbReference>
<dbReference type="STRING" id="1434110.MSHOH_0963"/>
<dbReference type="EMBL" id="CP009516">
    <property type="protein sequence ID" value="AKB77446.1"/>
    <property type="molecule type" value="Genomic_DNA"/>
</dbReference>
<dbReference type="SUPFAM" id="SSF116734">
    <property type="entry name" value="DNA methylase specificity domain"/>
    <property type="match status" value="2"/>
</dbReference>
<dbReference type="OrthoDB" id="84651at2157"/>
<dbReference type="InterPro" id="IPR052021">
    <property type="entry name" value="Type-I_RS_S_subunit"/>
</dbReference>
<dbReference type="GO" id="GO:0003677">
    <property type="term" value="F:DNA binding"/>
    <property type="evidence" value="ECO:0007669"/>
    <property type="project" value="UniProtKB-KW"/>
</dbReference>
<dbReference type="PATRIC" id="fig|1434110.4.peg.1198"/>
<accession>A0A0E3S9P4</accession>
<dbReference type="GO" id="GO:0009035">
    <property type="term" value="F:type I site-specific deoxyribonuclease activity"/>
    <property type="evidence" value="ECO:0007669"/>
    <property type="project" value="UniProtKB-EC"/>
</dbReference>
<dbReference type="AlphaFoldDB" id="A0A0E3S9P4"/>
<dbReference type="Pfam" id="PF01420">
    <property type="entry name" value="Methylase_S"/>
    <property type="match status" value="2"/>
</dbReference>
<feature type="domain" description="Type I restriction modification DNA specificity" evidence="4">
    <location>
        <begin position="184"/>
        <end position="345"/>
    </location>
</feature>
<protein>
    <submittedName>
        <fullName evidence="5">Type I restriction-modification system, specificity subunit S</fullName>
        <ecNumber evidence="5">3.1.21.3</ecNumber>
    </submittedName>
</protein>
<dbReference type="InterPro" id="IPR044946">
    <property type="entry name" value="Restrct_endonuc_typeI_TRD_sf"/>
</dbReference>
<dbReference type="Gene3D" id="3.90.220.20">
    <property type="entry name" value="DNA methylase specificity domains"/>
    <property type="match status" value="2"/>
</dbReference>
<name>A0A0E3S9P4_9EURY</name>
<evidence type="ECO:0000256" key="2">
    <source>
        <dbReference type="ARBA" id="ARBA00022747"/>
    </source>
</evidence>
<evidence type="ECO:0000313" key="6">
    <source>
        <dbReference type="Proteomes" id="UP000033101"/>
    </source>
</evidence>
<dbReference type="Proteomes" id="UP000033101">
    <property type="component" value="Chromosome"/>
</dbReference>
<evidence type="ECO:0000256" key="3">
    <source>
        <dbReference type="ARBA" id="ARBA00023125"/>
    </source>
</evidence>
<proteinExistence type="inferred from homology"/>
<evidence type="ECO:0000259" key="4">
    <source>
        <dbReference type="Pfam" id="PF01420"/>
    </source>
</evidence>
<keyword evidence="5" id="KW-0378">Hydrolase</keyword>
<dbReference type="EC" id="3.1.21.3" evidence="5"/>
<dbReference type="REBASE" id="109298">
    <property type="entry name" value="S1.MhoHB1ORF962P"/>
</dbReference>
<reference evidence="5 6" key="1">
    <citation type="submission" date="2014-07" db="EMBL/GenBank/DDBJ databases">
        <title>Methanogenic archaea and the global carbon cycle.</title>
        <authorList>
            <person name="Henriksen J.R."/>
            <person name="Luke J."/>
            <person name="Reinhart S."/>
            <person name="Benedict M.N."/>
            <person name="Youngblut N.D."/>
            <person name="Metcalf M.E."/>
            <person name="Whitaker R.J."/>
            <person name="Metcalf W.W."/>
        </authorList>
    </citation>
    <scope>NUCLEOTIDE SEQUENCE [LARGE SCALE GENOMIC DNA]</scope>
    <source>
        <strain evidence="5 6">HB-1</strain>
    </source>
</reference>
<dbReference type="InterPro" id="IPR000055">
    <property type="entry name" value="Restrct_endonuc_typeI_TRD"/>
</dbReference>
<dbReference type="CDD" id="cd17249">
    <property type="entry name" value="RMtype1_S_EcoR124I-TRD2-CR2_like"/>
    <property type="match status" value="1"/>
</dbReference>
<dbReference type="PANTHER" id="PTHR30408:SF12">
    <property type="entry name" value="TYPE I RESTRICTION ENZYME MJAVIII SPECIFICITY SUBUNIT"/>
    <property type="match status" value="1"/>
</dbReference>
<dbReference type="PANTHER" id="PTHR30408">
    <property type="entry name" value="TYPE-1 RESTRICTION ENZYME ECOKI SPECIFICITY PROTEIN"/>
    <property type="match status" value="1"/>
</dbReference>